<dbReference type="AlphaFoldDB" id="A0A286UIL8"/>
<evidence type="ECO:0000256" key="1">
    <source>
        <dbReference type="SAM" id="MobiDB-lite"/>
    </source>
</evidence>
<feature type="compositionally biased region" description="Basic and acidic residues" evidence="1">
    <location>
        <begin position="189"/>
        <end position="202"/>
    </location>
</feature>
<sequence>MSKESIYSQLRAGTLTPVEVLTDAGITDANKYDLDSLADILISFGDFRDEKSRLKLTKTQAGWIHAVAILLKELSSEKRKKKREWCVIYDEEDKVSARETRSSKKRRFRHNPTCDHDTILERPIAAISDEKVPTIKCTSKSTRGNLSLDPEKLDTEEKEAIIALQEMMMSGLRISTPRLRLKGRSNHLSHTEMDRPEMRQAP</sequence>
<accession>A0A286UIL8</accession>
<comment type="caution">
    <text evidence="2">The sequence shown here is derived from an EMBL/GenBank/DDBJ whole genome shotgun (WGS) entry which is preliminary data.</text>
</comment>
<feature type="region of interest" description="Disordered" evidence="1">
    <location>
        <begin position="183"/>
        <end position="202"/>
    </location>
</feature>
<dbReference type="InParanoid" id="A0A286UIL8"/>
<dbReference type="Proteomes" id="UP000217199">
    <property type="component" value="Unassembled WGS sequence"/>
</dbReference>
<evidence type="ECO:0000313" key="2">
    <source>
        <dbReference type="EMBL" id="PAV19314.1"/>
    </source>
</evidence>
<keyword evidence="3" id="KW-1185">Reference proteome</keyword>
<organism evidence="2 3">
    <name type="scientific">Pyrrhoderma noxium</name>
    <dbReference type="NCBI Taxonomy" id="2282107"/>
    <lineage>
        <taxon>Eukaryota</taxon>
        <taxon>Fungi</taxon>
        <taxon>Dikarya</taxon>
        <taxon>Basidiomycota</taxon>
        <taxon>Agaricomycotina</taxon>
        <taxon>Agaricomycetes</taxon>
        <taxon>Hymenochaetales</taxon>
        <taxon>Hymenochaetaceae</taxon>
        <taxon>Pyrrhoderma</taxon>
    </lineage>
</organism>
<reference evidence="2 3" key="1">
    <citation type="journal article" date="2017" name="Mol. Ecol.">
        <title>Comparative and population genomic landscape of Phellinus noxius: A hypervariable fungus causing root rot in trees.</title>
        <authorList>
            <person name="Chung C.L."/>
            <person name="Lee T.J."/>
            <person name="Akiba M."/>
            <person name="Lee H.H."/>
            <person name="Kuo T.H."/>
            <person name="Liu D."/>
            <person name="Ke H.M."/>
            <person name="Yokoi T."/>
            <person name="Roa M.B."/>
            <person name="Lu M.J."/>
            <person name="Chang Y.Y."/>
            <person name="Ann P.J."/>
            <person name="Tsai J.N."/>
            <person name="Chen C.Y."/>
            <person name="Tzean S.S."/>
            <person name="Ota Y."/>
            <person name="Hattori T."/>
            <person name="Sahashi N."/>
            <person name="Liou R.F."/>
            <person name="Kikuchi T."/>
            <person name="Tsai I.J."/>
        </authorList>
    </citation>
    <scope>NUCLEOTIDE SEQUENCE [LARGE SCALE GENOMIC DNA]</scope>
    <source>
        <strain evidence="2 3">FFPRI411160</strain>
    </source>
</reference>
<proteinExistence type="predicted"/>
<dbReference type="OrthoDB" id="3270494at2759"/>
<name>A0A286UIL8_9AGAM</name>
<protein>
    <submittedName>
        <fullName evidence="2">Uncharacterized protein</fullName>
    </submittedName>
</protein>
<evidence type="ECO:0000313" key="3">
    <source>
        <dbReference type="Proteomes" id="UP000217199"/>
    </source>
</evidence>
<gene>
    <name evidence="2" type="ORF">PNOK_0424800</name>
</gene>
<dbReference type="EMBL" id="NBII01000004">
    <property type="protein sequence ID" value="PAV19314.1"/>
    <property type="molecule type" value="Genomic_DNA"/>
</dbReference>